<organism evidence="5 6">
    <name type="scientific">Rhodococcus xishaensis</name>
    <dbReference type="NCBI Taxonomy" id="2487364"/>
    <lineage>
        <taxon>Bacteria</taxon>
        <taxon>Bacillati</taxon>
        <taxon>Actinomycetota</taxon>
        <taxon>Actinomycetes</taxon>
        <taxon>Mycobacteriales</taxon>
        <taxon>Nocardiaceae</taxon>
        <taxon>Rhodococcus</taxon>
    </lineage>
</organism>
<dbReference type="Pfam" id="PF00668">
    <property type="entry name" value="Condensation"/>
    <property type="match status" value="1"/>
</dbReference>
<feature type="domain" description="Carrier" evidence="4">
    <location>
        <begin position="4"/>
        <end position="79"/>
    </location>
</feature>
<evidence type="ECO:0000256" key="3">
    <source>
        <dbReference type="ARBA" id="ARBA00022553"/>
    </source>
</evidence>
<dbReference type="GO" id="GO:0005829">
    <property type="term" value="C:cytosol"/>
    <property type="evidence" value="ECO:0007669"/>
    <property type="project" value="TreeGrafter"/>
</dbReference>
<comment type="caution">
    <text evidence="5">The sequence shown here is derived from an EMBL/GenBank/DDBJ whole genome shotgun (WGS) entry which is preliminary data.</text>
</comment>
<dbReference type="SUPFAM" id="SSF47336">
    <property type="entry name" value="ACP-like"/>
    <property type="match status" value="1"/>
</dbReference>
<feature type="non-terminal residue" evidence="5">
    <location>
        <position position="1"/>
    </location>
</feature>
<dbReference type="Proteomes" id="UP000283479">
    <property type="component" value="Unassembled WGS sequence"/>
</dbReference>
<dbReference type="Gene3D" id="3.30.559.10">
    <property type="entry name" value="Chloramphenicol acetyltransferase-like domain"/>
    <property type="match status" value="1"/>
</dbReference>
<accession>A0A3S3AGM8</accession>
<dbReference type="InterPro" id="IPR006162">
    <property type="entry name" value="Ppantetheine_attach_site"/>
</dbReference>
<dbReference type="PANTHER" id="PTHR45527">
    <property type="entry name" value="NONRIBOSOMAL PEPTIDE SYNTHETASE"/>
    <property type="match status" value="1"/>
</dbReference>
<feature type="non-terminal residue" evidence="5">
    <location>
        <position position="212"/>
    </location>
</feature>
<dbReference type="InterPro" id="IPR001242">
    <property type="entry name" value="Condensation_dom"/>
</dbReference>
<reference evidence="5 6" key="1">
    <citation type="submission" date="2018-11" db="EMBL/GenBank/DDBJ databases">
        <title>Rhodococcus spongicola sp. nov. and Rhodococcus xishaensis sp. nov. from marine sponges.</title>
        <authorList>
            <person name="Li L."/>
            <person name="Lin H.W."/>
        </authorList>
    </citation>
    <scope>NUCLEOTIDE SEQUENCE [LARGE SCALE GENOMIC DNA]</scope>
    <source>
        <strain evidence="5 6">LHW51113</strain>
    </source>
</reference>
<keyword evidence="2" id="KW-0596">Phosphopantetheine</keyword>
<name>A0A3S3AGM8_9NOCA</name>
<dbReference type="GO" id="GO:0043041">
    <property type="term" value="P:amino acid activation for nonribosomal peptide biosynthetic process"/>
    <property type="evidence" value="ECO:0007669"/>
    <property type="project" value="TreeGrafter"/>
</dbReference>
<evidence type="ECO:0000313" key="6">
    <source>
        <dbReference type="Proteomes" id="UP000283479"/>
    </source>
</evidence>
<protein>
    <recommendedName>
        <fullName evidence="4">Carrier domain-containing protein</fullName>
    </recommendedName>
</protein>
<gene>
    <name evidence="5" type="ORF">EGT50_17050</name>
</gene>
<keyword evidence="3" id="KW-0597">Phosphoprotein</keyword>
<evidence type="ECO:0000313" key="5">
    <source>
        <dbReference type="EMBL" id="RVW00058.1"/>
    </source>
</evidence>
<dbReference type="GO" id="GO:0003824">
    <property type="term" value="F:catalytic activity"/>
    <property type="evidence" value="ECO:0007669"/>
    <property type="project" value="InterPro"/>
</dbReference>
<evidence type="ECO:0000256" key="1">
    <source>
        <dbReference type="ARBA" id="ARBA00001957"/>
    </source>
</evidence>
<keyword evidence="6" id="KW-1185">Reference proteome</keyword>
<dbReference type="Pfam" id="PF00550">
    <property type="entry name" value="PP-binding"/>
    <property type="match status" value="1"/>
</dbReference>
<evidence type="ECO:0000259" key="4">
    <source>
        <dbReference type="PROSITE" id="PS50075"/>
    </source>
</evidence>
<dbReference type="PROSITE" id="PS50075">
    <property type="entry name" value="CARRIER"/>
    <property type="match status" value="1"/>
</dbReference>
<dbReference type="SUPFAM" id="SSF52777">
    <property type="entry name" value="CoA-dependent acyltransferases"/>
    <property type="match status" value="1"/>
</dbReference>
<dbReference type="SMART" id="SM00823">
    <property type="entry name" value="PKS_PP"/>
    <property type="match status" value="1"/>
</dbReference>
<dbReference type="InterPro" id="IPR020806">
    <property type="entry name" value="PKS_PP-bd"/>
</dbReference>
<dbReference type="PANTHER" id="PTHR45527:SF1">
    <property type="entry name" value="FATTY ACID SYNTHASE"/>
    <property type="match status" value="1"/>
</dbReference>
<dbReference type="InterPro" id="IPR009081">
    <property type="entry name" value="PP-bd_ACP"/>
</dbReference>
<sequence length="212" mass="22496">EFRAPTTPVEEIVADTFADVLGVERVGLDDEFFALGGNSLIATQVVSRLGAALDAQVPVRVLFEAPTVEVLASSVQALAGGGGRKALVAGPRPDRVPLSLAQQRMWFLNRFDPGSAVNNIPMAIRLSGSLDVAALRAAMVDVLGRHEALRTVFPEVDGVGFQVVRPVAEVEVDFEVEVVAESEVLARIEQLVVGGFDLAVALPVRARLFAVS</sequence>
<evidence type="ECO:0000256" key="2">
    <source>
        <dbReference type="ARBA" id="ARBA00022450"/>
    </source>
</evidence>
<dbReference type="RefSeq" id="WP_164873445.1">
    <property type="nucleotide sequence ID" value="NZ_RKLO01000019.1"/>
</dbReference>
<dbReference type="GO" id="GO:0008610">
    <property type="term" value="P:lipid biosynthetic process"/>
    <property type="evidence" value="ECO:0007669"/>
    <property type="project" value="UniProtKB-ARBA"/>
</dbReference>
<dbReference type="AlphaFoldDB" id="A0A3S3AGM8"/>
<dbReference type="FunFam" id="1.10.1200.10:FF:000016">
    <property type="entry name" value="Non-ribosomal peptide synthase"/>
    <property type="match status" value="1"/>
</dbReference>
<comment type="cofactor">
    <cofactor evidence="1">
        <name>pantetheine 4'-phosphate</name>
        <dbReference type="ChEBI" id="CHEBI:47942"/>
    </cofactor>
</comment>
<dbReference type="GO" id="GO:0031177">
    <property type="term" value="F:phosphopantetheine binding"/>
    <property type="evidence" value="ECO:0007669"/>
    <property type="project" value="InterPro"/>
</dbReference>
<dbReference type="GO" id="GO:0044550">
    <property type="term" value="P:secondary metabolite biosynthetic process"/>
    <property type="evidence" value="ECO:0007669"/>
    <property type="project" value="TreeGrafter"/>
</dbReference>
<dbReference type="Gene3D" id="1.10.1200.10">
    <property type="entry name" value="ACP-like"/>
    <property type="match status" value="1"/>
</dbReference>
<proteinExistence type="predicted"/>
<dbReference type="EMBL" id="RKLO01000019">
    <property type="protein sequence ID" value="RVW00058.1"/>
    <property type="molecule type" value="Genomic_DNA"/>
</dbReference>
<dbReference type="InterPro" id="IPR036736">
    <property type="entry name" value="ACP-like_sf"/>
</dbReference>
<dbReference type="PROSITE" id="PS00012">
    <property type="entry name" value="PHOSPHOPANTETHEINE"/>
    <property type="match status" value="1"/>
</dbReference>
<dbReference type="GO" id="GO:0072330">
    <property type="term" value="P:monocarboxylic acid biosynthetic process"/>
    <property type="evidence" value="ECO:0007669"/>
    <property type="project" value="UniProtKB-ARBA"/>
</dbReference>
<dbReference type="InterPro" id="IPR023213">
    <property type="entry name" value="CAT-like_dom_sf"/>
</dbReference>